<feature type="compositionally biased region" description="Pro residues" evidence="3">
    <location>
        <begin position="323"/>
        <end position="334"/>
    </location>
</feature>
<dbReference type="PROSITE" id="PS50009">
    <property type="entry name" value="RASGEF_CAT"/>
    <property type="match status" value="1"/>
</dbReference>
<organism evidence="5 6">
    <name type="scientific">Saprolegnia parasitica (strain CBS 223.65)</name>
    <dbReference type="NCBI Taxonomy" id="695850"/>
    <lineage>
        <taxon>Eukaryota</taxon>
        <taxon>Sar</taxon>
        <taxon>Stramenopiles</taxon>
        <taxon>Oomycota</taxon>
        <taxon>Saprolegniomycetes</taxon>
        <taxon>Saprolegniales</taxon>
        <taxon>Saprolegniaceae</taxon>
        <taxon>Saprolegnia</taxon>
    </lineage>
</organism>
<evidence type="ECO:0000256" key="1">
    <source>
        <dbReference type="ARBA" id="ARBA00022658"/>
    </source>
</evidence>
<feature type="region of interest" description="Disordered" evidence="3">
    <location>
        <begin position="210"/>
        <end position="230"/>
    </location>
</feature>
<sequence>MAAEVKRGIVGVRGTWMWRDRDVVVARNGELLVYRKGTTTLKLKIHLWDPAVQITFHADDALLRIKTRCDDVLFDCKETSHRDTWLATIYTVQAMAPPVPSSSSPGVVALDDSDDSDDGDFEIYADETETLAAFQKVRRSITCDLGVDASDGNDTATVNEAEQAKHWNALAAYIEHVDGAGRSVLLHWDVLLALPVGLSMANLLTALGERNRPASSPTTAPQGRRKTSASQKTLVTAFVRDLLFHHTYGHRLGKDAQMAANIHLIDKYFPHCRLRRFSNLDDKDVPVVVAATQLTNSPAPPPSVRLLPQRGNRHILVQSDKNPSPPSTPPPPRSLSPLATLQTLRSLLERHSMTPEAFAEQCTLFHRSQLGNVPLPTFLGPATCEQKAISDHFNKLTAYLVWSVVAEESPLERAQAIETITAIAVAANGHELNNFHLVMASIGCLGDTPLMPSRLPATWKRVRAKCKAQLFELRSLCDHNGGFETLRKKQLLMSGTAATLPFLGVVGATLERLRTTPLFTAGRIDVEKLTRQYDALRVVENALERSYVFPAHDGVQAFLQGLPPPMDGLQSRSLALQSIEASYMSSSAFRVASFGDIPPRRSSTSSEANRVVPFKFACALQHTVPVASDRLALYMELLLVSDKTPVLKLVQSLLRDVHESLFLTSTQATCDLLVSRWDALLTAMVTYCLPEIIDVVGPDGALEPLLYESVVRAVFPAFARSVYCKVVAEQAPITKTTRDQSAQVHPLDALLAPPSPIHALQLIANVLATFPTTIAEHEFQKLLHTSRVPSPRALRVFMASSLDPTRLRDALRQALAVYTRCIVDLAE</sequence>
<dbReference type="SUPFAM" id="SSF48366">
    <property type="entry name" value="Ras GEF"/>
    <property type="match status" value="1"/>
</dbReference>
<dbReference type="GO" id="GO:0007264">
    <property type="term" value="P:small GTPase-mediated signal transduction"/>
    <property type="evidence" value="ECO:0007669"/>
    <property type="project" value="InterPro"/>
</dbReference>
<evidence type="ECO:0000256" key="3">
    <source>
        <dbReference type="SAM" id="MobiDB-lite"/>
    </source>
</evidence>
<dbReference type="AlphaFoldDB" id="A0A067CC78"/>
<dbReference type="KEGG" id="spar:SPRG_06603"/>
<feature type="domain" description="Ras-GEF" evidence="4">
    <location>
        <begin position="354"/>
        <end position="579"/>
    </location>
</feature>
<dbReference type="GeneID" id="24128943"/>
<evidence type="ECO:0000256" key="2">
    <source>
        <dbReference type="PROSITE-ProRule" id="PRU00168"/>
    </source>
</evidence>
<keyword evidence="6" id="KW-1185">Reference proteome</keyword>
<reference evidence="5 6" key="1">
    <citation type="journal article" date="2013" name="PLoS Genet.">
        <title>Distinctive expansion of potential virulence genes in the genome of the oomycete fish pathogen Saprolegnia parasitica.</title>
        <authorList>
            <person name="Jiang R.H."/>
            <person name="de Bruijn I."/>
            <person name="Haas B.J."/>
            <person name="Belmonte R."/>
            <person name="Lobach L."/>
            <person name="Christie J."/>
            <person name="van den Ackerveken G."/>
            <person name="Bottin A."/>
            <person name="Bulone V."/>
            <person name="Diaz-Moreno S.M."/>
            <person name="Dumas B."/>
            <person name="Fan L."/>
            <person name="Gaulin E."/>
            <person name="Govers F."/>
            <person name="Grenville-Briggs L.J."/>
            <person name="Horner N.R."/>
            <person name="Levin J.Z."/>
            <person name="Mammella M."/>
            <person name="Meijer H.J."/>
            <person name="Morris P."/>
            <person name="Nusbaum C."/>
            <person name="Oome S."/>
            <person name="Phillips A.J."/>
            <person name="van Rooyen D."/>
            <person name="Rzeszutek E."/>
            <person name="Saraiva M."/>
            <person name="Secombes C.J."/>
            <person name="Seidl M.F."/>
            <person name="Snel B."/>
            <person name="Stassen J.H."/>
            <person name="Sykes S."/>
            <person name="Tripathy S."/>
            <person name="van den Berg H."/>
            <person name="Vega-Arreguin J.C."/>
            <person name="Wawra S."/>
            <person name="Young S.K."/>
            <person name="Zeng Q."/>
            <person name="Dieguez-Uribeondo J."/>
            <person name="Russ C."/>
            <person name="Tyler B.M."/>
            <person name="van West P."/>
        </authorList>
    </citation>
    <scope>NUCLEOTIDE SEQUENCE [LARGE SCALE GENOMIC DNA]</scope>
    <source>
        <strain evidence="5 6">CBS 223.65</strain>
    </source>
</reference>
<accession>A0A067CC78</accession>
<dbReference type="InterPro" id="IPR001895">
    <property type="entry name" value="RASGEF_cat_dom"/>
</dbReference>
<dbReference type="RefSeq" id="XP_012200812.1">
    <property type="nucleotide sequence ID" value="XM_012345422.1"/>
</dbReference>
<dbReference type="Pfam" id="PF00617">
    <property type="entry name" value="RasGEF"/>
    <property type="match status" value="1"/>
</dbReference>
<dbReference type="InterPro" id="IPR023578">
    <property type="entry name" value="Ras_GEF_dom_sf"/>
</dbReference>
<keyword evidence="1 2" id="KW-0344">Guanine-nucleotide releasing factor</keyword>
<dbReference type="PANTHER" id="PTHR23113:SF365">
    <property type="entry name" value="RAS-GEF DOMAIN-CONTAINING PROTEIN"/>
    <property type="match status" value="1"/>
</dbReference>
<dbReference type="STRING" id="695850.A0A067CC78"/>
<dbReference type="PANTHER" id="PTHR23113">
    <property type="entry name" value="GUANINE NUCLEOTIDE EXCHANGE FACTOR"/>
    <property type="match status" value="1"/>
</dbReference>
<evidence type="ECO:0000259" key="4">
    <source>
        <dbReference type="PROSITE" id="PS50009"/>
    </source>
</evidence>
<gene>
    <name evidence="5" type="ORF">SPRG_06603</name>
</gene>
<dbReference type="EMBL" id="KK583211">
    <property type="protein sequence ID" value="KDO28364.1"/>
    <property type="molecule type" value="Genomic_DNA"/>
</dbReference>
<protein>
    <recommendedName>
        <fullName evidence="4">Ras-GEF domain-containing protein</fullName>
    </recommendedName>
</protein>
<proteinExistence type="predicted"/>
<dbReference type="InterPro" id="IPR036964">
    <property type="entry name" value="RASGEF_cat_dom_sf"/>
</dbReference>
<name>A0A067CC78_SAPPC</name>
<dbReference type="VEuPathDB" id="FungiDB:SPRG_06603"/>
<dbReference type="OMA" id="CKETSHR"/>
<evidence type="ECO:0000313" key="6">
    <source>
        <dbReference type="Proteomes" id="UP000030745"/>
    </source>
</evidence>
<dbReference type="GO" id="GO:0005085">
    <property type="term" value="F:guanyl-nucleotide exchange factor activity"/>
    <property type="evidence" value="ECO:0007669"/>
    <property type="project" value="UniProtKB-KW"/>
</dbReference>
<feature type="region of interest" description="Disordered" evidence="3">
    <location>
        <begin position="316"/>
        <end position="337"/>
    </location>
</feature>
<dbReference type="OrthoDB" id="546434at2759"/>
<dbReference type="Proteomes" id="UP000030745">
    <property type="component" value="Unassembled WGS sequence"/>
</dbReference>
<dbReference type="SMART" id="SM00147">
    <property type="entry name" value="RasGEF"/>
    <property type="match status" value="1"/>
</dbReference>
<dbReference type="Gene3D" id="1.10.840.10">
    <property type="entry name" value="Ras guanine-nucleotide exchange factors catalytic domain"/>
    <property type="match status" value="1"/>
</dbReference>
<dbReference type="InterPro" id="IPR008937">
    <property type="entry name" value="Ras-like_GEF"/>
</dbReference>
<evidence type="ECO:0000313" key="5">
    <source>
        <dbReference type="EMBL" id="KDO28364.1"/>
    </source>
</evidence>